<dbReference type="PANTHER" id="PTHR43581:SF4">
    <property type="entry name" value="ATP_GTP PHOSPHATASE"/>
    <property type="match status" value="1"/>
</dbReference>
<organism evidence="2 3">
    <name type="scientific">Candidatus Thiothrix anitrata</name>
    <dbReference type="NCBI Taxonomy" id="2823902"/>
    <lineage>
        <taxon>Bacteria</taxon>
        <taxon>Pseudomonadati</taxon>
        <taxon>Pseudomonadota</taxon>
        <taxon>Gammaproteobacteria</taxon>
        <taxon>Thiotrichales</taxon>
        <taxon>Thiotrichaceae</taxon>
        <taxon>Thiothrix</taxon>
    </lineage>
</organism>
<dbReference type="InterPro" id="IPR003593">
    <property type="entry name" value="AAA+_ATPase"/>
</dbReference>
<gene>
    <name evidence="2" type="ORF">J8380_12390</name>
</gene>
<keyword evidence="3" id="KW-1185">Reference proteome</keyword>
<feature type="domain" description="AAA+ ATPase" evidence="1">
    <location>
        <begin position="21"/>
        <end position="362"/>
    </location>
</feature>
<dbReference type="InterPro" id="IPR027417">
    <property type="entry name" value="P-loop_NTPase"/>
</dbReference>
<dbReference type="EMBL" id="CP072800">
    <property type="protein sequence ID" value="QTR49069.1"/>
    <property type="molecule type" value="Genomic_DNA"/>
</dbReference>
<dbReference type="InterPro" id="IPR041685">
    <property type="entry name" value="AAA_GajA/Old/RecF-like"/>
</dbReference>
<evidence type="ECO:0000313" key="2">
    <source>
        <dbReference type="EMBL" id="QTR49069.1"/>
    </source>
</evidence>
<dbReference type="SMART" id="SM00382">
    <property type="entry name" value="AAA"/>
    <property type="match status" value="1"/>
</dbReference>
<evidence type="ECO:0000259" key="1">
    <source>
        <dbReference type="SMART" id="SM00382"/>
    </source>
</evidence>
<dbReference type="Gene3D" id="3.40.50.300">
    <property type="entry name" value="P-loop containing nucleotide triphosphate hydrolases"/>
    <property type="match status" value="1"/>
</dbReference>
<dbReference type="Proteomes" id="UP000672027">
    <property type="component" value="Chromosome"/>
</dbReference>
<proteinExistence type="predicted"/>
<dbReference type="PANTHER" id="PTHR43581">
    <property type="entry name" value="ATP/GTP PHOSPHATASE"/>
    <property type="match status" value="1"/>
</dbReference>
<dbReference type="Pfam" id="PF13175">
    <property type="entry name" value="AAA_15"/>
    <property type="match status" value="1"/>
</dbReference>
<reference evidence="2 3" key="1">
    <citation type="submission" date="2021-04" db="EMBL/GenBank/DDBJ databases">
        <title>Genomics, taxonomy and metabolism of representatives of sulfur bacteria of the genus Thiothrix: Thiothrix fructosivorans QT, Thiothrix unzii A1T and three new species, Thiothrix subterranea sp. nov., Thiothrix litoralis sp. nov. and 'Candidatus Thiothrix anitrata' sp. nov.</title>
        <authorList>
            <person name="Ravin N.V."/>
            <person name="Smolyakov D."/>
            <person name="Rudenko T.S."/>
            <person name="Mardanov A.V."/>
            <person name="Beletsky A.V."/>
            <person name="Markov N.D."/>
            <person name="Fomenkov A.I."/>
            <person name="Roberts R.J."/>
            <person name="Karnachuk O.V."/>
            <person name="Novikov A."/>
            <person name="Grabovich M.Y."/>
        </authorList>
    </citation>
    <scope>NUCLEOTIDE SEQUENCE [LARGE SCALE GENOMIC DNA]</scope>
    <source>
        <strain evidence="2 3">A52</strain>
    </source>
</reference>
<protein>
    <submittedName>
        <fullName evidence="2">AAA family ATPase</fullName>
    </submittedName>
</protein>
<dbReference type="RefSeq" id="WP_210225929.1">
    <property type="nucleotide sequence ID" value="NZ_CP072800.1"/>
</dbReference>
<sequence>MLDSLHIKNFRCFEDLTIPSLGRVNLIVGKNNSGKTTLLEAVSVFANGKDLSDGSELAQGDWAKVIDKLQSILTNRNEIFGQDEDHSDFGVFIKSKNNEKDQKILFETKSQEEKLEIAVKQDTQKNIYLSIASKQGEENLLLNKKGNIHRYWEDSEHIENLINKKNIKRNNEHYDDLSFTPDQIKQLQESFVFATRGYEILNKKVRFIPSTSAGENIAELWDAIYEENKDGEIYSVLKLIIPNISSIYFLEKSKDVGRIGYLKEIEDLKAKPIRSMGEGISRLIQIFLHAFLSRGGCLLLDEFENGLHYSIQEEVWEKLFKLAKELDIQVFATTHSEDTVKAFSKVALRSPEEGQIIYLARHMREQDPDKGKISAIVYNENDLEMILQTGMEVR</sequence>
<dbReference type="InterPro" id="IPR051396">
    <property type="entry name" value="Bact_Antivir_Def_Nuclease"/>
</dbReference>
<evidence type="ECO:0000313" key="3">
    <source>
        <dbReference type="Proteomes" id="UP000672027"/>
    </source>
</evidence>
<accession>A0ABX7WZH9</accession>
<dbReference type="SUPFAM" id="SSF52540">
    <property type="entry name" value="P-loop containing nucleoside triphosphate hydrolases"/>
    <property type="match status" value="1"/>
</dbReference>
<name>A0ABX7WZH9_9GAMM</name>